<proteinExistence type="predicted"/>
<feature type="domain" description="Carrier" evidence="11">
    <location>
        <begin position="4927"/>
        <end position="5002"/>
    </location>
</feature>
<dbReference type="InterPro" id="IPR057326">
    <property type="entry name" value="KR_dom"/>
</dbReference>
<dbReference type="InterPro" id="IPR020807">
    <property type="entry name" value="PKS_DH"/>
</dbReference>
<feature type="region of interest" description="Disordered" evidence="10">
    <location>
        <begin position="3073"/>
        <end position="3096"/>
    </location>
</feature>
<keyword evidence="7" id="KW-0511">Multifunctional enzyme</keyword>
<dbReference type="Gene3D" id="3.40.50.720">
    <property type="entry name" value="NAD(P)-binding Rossmann-like Domain"/>
    <property type="match status" value="3"/>
</dbReference>
<feature type="region of interest" description="Disordered" evidence="10">
    <location>
        <begin position="3633"/>
        <end position="3659"/>
    </location>
</feature>
<evidence type="ECO:0000256" key="5">
    <source>
        <dbReference type="ARBA" id="ARBA00022679"/>
    </source>
</evidence>
<evidence type="ECO:0000256" key="10">
    <source>
        <dbReference type="SAM" id="MobiDB-lite"/>
    </source>
</evidence>
<dbReference type="SMART" id="SM00822">
    <property type="entry name" value="PKS_KR"/>
    <property type="match status" value="3"/>
</dbReference>
<dbReference type="InterPro" id="IPR050091">
    <property type="entry name" value="PKS_NRPS_Biosynth_Enz"/>
</dbReference>
<evidence type="ECO:0000259" key="12">
    <source>
        <dbReference type="PROSITE" id="PS52004"/>
    </source>
</evidence>
<dbReference type="SUPFAM" id="SSF51735">
    <property type="entry name" value="NAD(P)-binding Rossmann-fold domains"/>
    <property type="match status" value="6"/>
</dbReference>
<dbReference type="CDD" id="cd08956">
    <property type="entry name" value="KR_3_FAS_SDR_x"/>
    <property type="match status" value="1"/>
</dbReference>
<dbReference type="Pfam" id="PF00109">
    <property type="entry name" value="ketoacyl-synt"/>
    <property type="match status" value="3"/>
</dbReference>
<keyword evidence="8" id="KW-0012">Acyltransferase</keyword>
<dbReference type="RefSeq" id="WP_311603402.1">
    <property type="nucleotide sequence ID" value="NZ_JAVRFG010000031.1"/>
</dbReference>
<evidence type="ECO:0000256" key="4">
    <source>
        <dbReference type="ARBA" id="ARBA00022553"/>
    </source>
</evidence>
<dbReference type="Pfam" id="PF22953">
    <property type="entry name" value="SpnB_Rossmann"/>
    <property type="match status" value="1"/>
</dbReference>
<dbReference type="PANTHER" id="PTHR43775">
    <property type="entry name" value="FATTY ACID SYNTHASE"/>
    <property type="match status" value="1"/>
</dbReference>
<evidence type="ECO:0000256" key="2">
    <source>
        <dbReference type="ARBA" id="ARBA00004792"/>
    </source>
</evidence>
<dbReference type="Gene3D" id="3.10.129.110">
    <property type="entry name" value="Polyketide synthase dehydratase"/>
    <property type="match status" value="1"/>
</dbReference>
<dbReference type="PROSITE" id="PS00012">
    <property type="entry name" value="PHOSPHOPANTETHEINE"/>
    <property type="match status" value="3"/>
</dbReference>
<dbReference type="NCBIfam" id="NF045894">
    <property type="entry name" value="PKS_plus_SDR"/>
    <property type="match status" value="2"/>
</dbReference>
<dbReference type="PROSITE" id="PS50075">
    <property type="entry name" value="CARRIER"/>
    <property type="match status" value="3"/>
</dbReference>
<sequence>MSDSDDKKLLDYLRRATADLGDARKQLREAEQARHEPIAIVSMACRYPGGAHTPELLWDLVSRGTDAISAWPVNRGWDLEGLYDPDPEKPGTSYTRHGGFLHDAADFDAEFFGISPREALATDPQQRLALETAWEAVERAAIDPRTLRRTGTGVFLGAIGNGYGAGSRHLPDVQGLLDTGTASSVVSGRIAYTLGLEGPAVTVDTACSSSLVALHLAIRALRAGDCTLALAGGVSVMATPDAFVAFSRQRALSADGRCKAFGADADGTGWSEGVGVLLLERLSDARRNGHQVLAVIRGSATNQDGASNGLTAPSGPSQQRVIRAALADAGLVASDVDVVEAHGTGTRLGDPIEAQALLATYGKDRPADRPLWLGSLKSNIGHTSAAAGVGGVIKMVQAIEHGELPRTLHADRPTPMVDWASGAVEILSESRAWDDTGRPRRAGVSAFGVSGTNVHLILEQAPAASAASAEEAEPEAEQVAEPAADGDVYPLPWVLSGRTDQALRDQAAGLLAHLSVGPEPLRAAATGRALALTRTAFERRAVVVGADRDRLIDGVKALAEGRSVPGLVRGDGVSSGRSVLVFPGQGSQWVGMAAELLGESGVFAGRMGECERALAPYVDWSLTEALGSERLLGRVDVVQPVLWAVMVSLAEAWRSFGVAVDGVVGHSQGEVAAACVAGGLSLDDGARVVALRSRAVGVLAGRGGMASVPLPVDVVRERIAPWTGRLSVAAVNGPSVTVVSGDADAVTALVDELVGEGVRARSVEVDYASHSSHVEEIREQLLSDLEGITPHSSAVPFFSTVTGGWLDTKNLDAEYWYRNLRETVEFGKATEALLGEGFRFFVEASPHPVLTFGVQQTADRADTAGSAQGPAVVVGTLRRGESGLDRFLTSLGEAYAGGLSPDWDRVFAGRRTDGVSLPTYPFQRRPYWLEDTAPAAGVPAGSPAEGDDFWEALGGGDLDRFTTALGVAPEDPLNVVLPALATWRSERTERSVVDSWRYRVTWRALPEGSPAASLDGSWLVLSSAGQSEDGERRSEATVHVMEQAGASVVHVRLTEVEADRAVLADRLRVSLDALPGPVTGVLSLLGLDERPHSAHPSVPLGTALNLALVQSLGDAGVDAPLWWATRGAVSVGGPDTGSPVSAAQSLLWGLGRVAALEFPQRWGGLIDLPEVLDADTAPRLCRVLAGAAGDEDQVAVRAGGCHGRRLVRSALGDTAPGRSWRPGGTVLITGGTGGIGAQIARWLARRGAAHLVLVSRGGANAPGARELSEELAALGSRATVASCDVGDLDALRALKDGLEQDGHRISTVFHAAGAGLLVPLPDTDVDEFAGTLHAKVGGARNLDLLFDRDTLDAFVLFSSISGVWGSAVHGAYAAANAYLDGLAEDRRSRGLAATSVVWGIWNPEDGGGMAAELVEENLRGHGVLFMPPAVAITGLQQVLDHDETVTVVADIDWDRFATVFTSARPSPLIGELPEVRAALAAEPVTAGTGAEETSSALRDRLEPLPAAERTRVLVDLVRTHAAAVLGHGSPDAVTPGRAFRDLGFDSLTAVDMRNRLNTATGLRLPVTVVFDYASATALARHLETGLLGAPEEPAAARQLPPATPAEDDDPIVIVSMSCRYPGGVRTPEDLWHLVADGRDAVSGLPSDRGWDLDALYDADPDRPGRSYAAAGGFIRDADRFDPGFFGISPREALAMDPQQRLLLETSWEAIERAGIDPTTLQSTPTGVFAGASYQGYGGTLSEVPEELEGLFIAGISTSVLSGRVAYQLGLQGPAVTVDTACSSSLVAVHLAARSLRAGECALALAGGATVMGTPLSFTGFSRQRGLAEDGRCKSFAASADGFGMAEGVGLLVLERLSDARRNGHPVLAVLRGSAINQDGASNGLTAPSGLAQQRVIRDALADARLTAADVDAVEAHGTGTRLGDPIEADALLATYGQDRPDDRPLRLGSLKSNIGHTQAAAGVGGIIKMVLAMAHGELPRTLHIDRPSPNVDWTAGAVELLTEAAPWPETGRPRRAGVSSFGLSGTNAHVVIEQPPAEPALMSPAVPMGPEPAVVSESAVTSDVPPVPAVVPELTAGSGAEGAGTSQAVVPWVLSGRTADAVKAQAERLHTYLTEHPELSSADIGHSLATTRTAFEHRAAVVGDDRTALLGGLAALAAGERAPGLVEGTVARPSRTVFVFPGQGSQWAGMARELLDHAPAFADRIAACERALAPHLDWSPLAVLREEPDAPPLDRVDVVQPVLFAVMVSLAELWRAHGIVPDAVVGHSQGEVAAACVAGALSLDDAARIVALRSRALLALTGRGGMLFVPQPAEAVREALAAHDGALDIAAVNGPTSVTVSGDPAALERLSERYAEEGVLTWPVPGVDFAGHSPQVEEIREELLTLLGPTAPRTSAIPFYSTVSGGPVDTQGLDAAYWYENLRRPVEFGRAVDALIADGHHTFVECSTHPALTVWLQQAVEAAGIGDGAVVGTLRRTEGGPGRFLAALTELHVRGLPVDWGTVFAGTGARTRHLPTYAFQRQRYWLEATAPDRSATGTAGTGTGTGPADSGFWEAVDHGDLDALATTLRVEDGELRSSLASLVPALAAWARGRADDRTADSWRYRVAWKPLPAPEPPRLTGSWLVVAPAGTADDPAVMFAVDSLRGHGATPVLVEAGPDAADRTRFAALLRDAHDRTDGPPAGLLSLLALAEEPHGEGSALPRGLTLTVALLQALGDLGTDAPLWCATRGAVSVGRSDRIGSTLQALVWGLGGVAGVEYPQRWAGLVDLPRQLDDRAATRLAEALTGPDGEDQLAVRATGLYGRRVVHAGLGDTTPVRDWTPEGTVLITGGTGGLGAQIARWLARTGTAHLLLTSRRGAQAPGADDLLAELRGLGAAVTAVACDVADRDALAELLAGIPAERPLRAVLHTAGVLDDGVIDAITPERAAGVLRPKLDGARNLDELTRELDLTAFVLFSSLAGTLGGTGQGSYAAANAYLDALARHRRDLGLPGTSVAWGLWGGDSLASGAVAERLIRDGLPAMDPATATVALRRALDHDDTAVLVADFAWDRFTRAYTALRPSPALGDLPEVREVLDAPGGPRSTADGDGPPALRLAELPPAERDRALLDLVRREVAAVLGHPGPEAVGPDQAFKDIGFDSLTAVELRNRLAAATGLRLSVTLAFDYPTATDLAGHLRAELPGAPATEAPDTPRRVPAAVAVPEDEAIAVVAMSCRYPGGVSTPEELWELVANGQDAITGFPTGRGWDLDGLYDPDPEQVGSTYAREGGFLHDADRFDPAFFGISPREALTIDPQQRLLLELSWEAFERAGIDPLSLKGSPSGVFVGCSHHDYGSRVTEPSEEFEGYLGIGSAGSVASGRISYSLGLEGPAVTVDTACSSSLVAVHLAARSLRSGECSLALAGGVTVMSTPGAFVEFSRQRVLAEDGRCKPFAAAADGTSWAEGAGLLVLERLSDARRNGHPVLALVRGSAVNQDGASNGLTAPNGPSQQRVIRAALADAGLTASEVDAVEAHGTGTRLGDPIEAQALLATYGRERGAHEPLWLGSLKSNIGHSQAAAGVAGIIKMVQAMRHGALPRTLHVDTPTPHVDWSAGAVRLLTDDTPWPETGRPRRAAVSSFGVSGTNAHTILEQPVEPAQAAAPATPVPDRPATPAPTPAATPAPALPWLLSARSADALRGQAARLLRHVEPHPALAVADLGRSLALNRSAFEYRAALTGTDRQALLQGLTALAAGEPSADLVSGVTGPAAKTAFLFPGQGSQRTGMGAGLYTRFPVFADAFDAVCAELDPLLDHPLREVIDAGPGDRCHGLLDRTEYTQPALFALGVALFRLVEHWGVRPDRLLGHSVGELAAAHVAGVFTLPDAARLVVARGRLMQALPEGGAMAALAAGEAEVLPLLAGRESAVGLAAVNGPASTVISGDAAAVDEIAAVLAARGRKTRRLRVSHAFHSPLMEPMLTEFREVAARIVPGEATVPVISDLTGEPATAEQLGSPDYWVEHVRGTVRFQDGVRHLECDGVTAFLELGPDGALTALGQDCLTGADAAAEGTGTGPDTAAVTGSPLLLPLLRKDRPEAPVATTALARLHVAGVPVDWSAVHSGGPSRPAVDLPTYAFQRGSYWLAAGPATADLPAAGLRRVDHPLLGAGTELADSDGFLFTGRFSVRSHPWLADHGVYEGVLFPATAFLELAVRAGDQVGCGQVEELTLEAPLVLPSGGAVALQLTVGSPDASGTRPLSVHARAADDGPDAPWTRHASGLLTPAEASSGPVDPSDPTDQADPGDPAAWPPPGAVPLDTEGLYDRFADGGFAYGPAFQGLRAAWRLGDEVYAVASLPEEQRSDAAAFGLHPALLDAALHALVFDVLEGPAQGWLPFSWNGVRLHASGATELRLRLTPTGRDAVAVRATDAAGRPVVSARSLVLRPVSPDRFRATRAGHHEELFRPEWHALPERTGTAADTLSDPDSWTVLGTGTPLPGAVPLPGRTVTGLAALSALLDAGEQPPRVVLAPCPPGPVPHAPPGTLRDAVHDGLGTVLALLRDWLADERLTGSQLVLVTAGAVPVTGDDVPDPALAALWGLVRSAQTENPDRFVLLDLDAHETPPAVLAEALASGEPQLAIRAGAVHIARLARVPLAAPGRTPGWSGDGTVLITGGTGAIGAHIARHLAAEHGVRHLLLTSRSGPAADGAAELIAELAALGAHAEIAACDAADRDALAALLAAVPPAHPLTGVIHAAGVLADGVVATMTPEQLDLVLRPKVDAAVNLHELTAGLDLCEFVLFSSIAGVFGGMGQGNYAAANAFLDALAHRRRADGLPGRSLAWGLWANSTGMTGGLTEADLRRIARGGIIAFEPAQGVALFDTAATLEEPVLLPLRLDTAAVRAQAATGGVPALLRGLVRPAARRAVAGPATGTGPDGPEALKQRLGSLDEPRRGRVLLDLVRTHAALVLGHSGPAEVEPGRGLLEVGFDSLTAVELRNRLRAATGHPLPATLLFDHPTPAAIAAHLAAELVPDAAPGPVPGLAELDRLEGALDGGVDDPADRERLAGRLRELLGRLDPAATAGDGTAGGSLEDRMDGASDDELFDLIDNELGLS</sequence>
<evidence type="ECO:0000256" key="6">
    <source>
        <dbReference type="ARBA" id="ARBA00023194"/>
    </source>
</evidence>
<dbReference type="SMART" id="SM00823">
    <property type="entry name" value="PKS_PP"/>
    <property type="match status" value="3"/>
</dbReference>
<dbReference type="CDD" id="cd08952">
    <property type="entry name" value="KR_1_SDR_x"/>
    <property type="match status" value="2"/>
</dbReference>
<keyword evidence="6" id="KW-0045">Antibiotic biosynthesis</keyword>
<dbReference type="InterPro" id="IPR049551">
    <property type="entry name" value="PKS_DH_C"/>
</dbReference>
<keyword evidence="5" id="KW-0808">Transferase</keyword>
<evidence type="ECO:0000256" key="3">
    <source>
        <dbReference type="ARBA" id="ARBA00022450"/>
    </source>
</evidence>
<dbReference type="SUPFAM" id="SSF55048">
    <property type="entry name" value="Probable ACP-binding domain of malonyl-CoA ACP transacylase"/>
    <property type="match status" value="3"/>
</dbReference>
<dbReference type="InterPro" id="IPR016035">
    <property type="entry name" value="Acyl_Trfase/lysoPLipase"/>
</dbReference>
<dbReference type="InterPro" id="IPR036736">
    <property type="entry name" value="ACP-like_sf"/>
</dbReference>
<dbReference type="Pfam" id="PF14765">
    <property type="entry name" value="PS-DH"/>
    <property type="match status" value="1"/>
</dbReference>
<feature type="domain" description="Ketosynthase family 3 (KS3)" evidence="12">
    <location>
        <begin position="3204"/>
        <end position="3630"/>
    </location>
</feature>
<feature type="region of interest" description="N-terminal hotdog fold" evidence="9">
    <location>
        <begin position="4137"/>
        <end position="4262"/>
    </location>
</feature>
<feature type="region of interest" description="Disordered" evidence="10">
    <location>
        <begin position="4225"/>
        <end position="4288"/>
    </location>
</feature>
<dbReference type="InterPro" id="IPR014043">
    <property type="entry name" value="Acyl_transferase_dom"/>
</dbReference>
<dbReference type="Gene3D" id="3.30.70.3290">
    <property type="match status" value="3"/>
</dbReference>
<evidence type="ECO:0000259" key="13">
    <source>
        <dbReference type="PROSITE" id="PS52019"/>
    </source>
</evidence>
<dbReference type="Pfam" id="PF00698">
    <property type="entry name" value="Acyl_transf_1"/>
    <property type="match status" value="3"/>
</dbReference>
<feature type="domain" description="Ketosynthase family 3 (KS3)" evidence="12">
    <location>
        <begin position="1608"/>
        <end position="2034"/>
    </location>
</feature>
<feature type="domain" description="Carrier" evidence="11">
    <location>
        <begin position="1511"/>
        <end position="1586"/>
    </location>
</feature>
<feature type="domain" description="Ketosynthase family 3 (KS3)" evidence="12">
    <location>
        <begin position="35"/>
        <end position="460"/>
    </location>
</feature>
<dbReference type="PROSITE" id="PS00606">
    <property type="entry name" value="KS3_1"/>
    <property type="match status" value="3"/>
</dbReference>
<dbReference type="Gene3D" id="6.10.140.1830">
    <property type="match status" value="2"/>
</dbReference>
<evidence type="ECO:0000259" key="11">
    <source>
        <dbReference type="PROSITE" id="PS50075"/>
    </source>
</evidence>
<feature type="domain" description="PKS/mFAS DH" evidence="13">
    <location>
        <begin position="4137"/>
        <end position="4425"/>
    </location>
</feature>
<dbReference type="InterPro" id="IPR014030">
    <property type="entry name" value="Ketoacyl_synth_N"/>
</dbReference>
<comment type="pathway">
    <text evidence="2">Antibiotic biosynthesis.</text>
</comment>
<dbReference type="InterPro" id="IPR049900">
    <property type="entry name" value="PKS_mFAS_DH"/>
</dbReference>
<dbReference type="Gene3D" id="1.10.1200.10">
    <property type="entry name" value="ACP-like"/>
    <property type="match status" value="3"/>
</dbReference>
<dbReference type="InterPro" id="IPR032821">
    <property type="entry name" value="PKS_assoc"/>
</dbReference>
<dbReference type="Gene3D" id="3.40.47.10">
    <property type="match status" value="3"/>
</dbReference>
<protein>
    <submittedName>
        <fullName evidence="14">SDR family NAD(P)-dependent oxidoreductase</fullName>
    </submittedName>
</protein>
<dbReference type="Pfam" id="PF22621">
    <property type="entry name" value="CurL-like_PKS_C"/>
    <property type="match status" value="1"/>
</dbReference>
<dbReference type="SMART" id="SM00827">
    <property type="entry name" value="PKS_AT"/>
    <property type="match status" value="3"/>
</dbReference>
<dbReference type="PROSITE" id="PS52004">
    <property type="entry name" value="KS3_2"/>
    <property type="match status" value="3"/>
</dbReference>
<dbReference type="InterPro" id="IPR018201">
    <property type="entry name" value="Ketoacyl_synth_AS"/>
</dbReference>
<dbReference type="Pfam" id="PF00550">
    <property type="entry name" value="PP-binding"/>
    <property type="match status" value="3"/>
</dbReference>
<dbReference type="InterPro" id="IPR006162">
    <property type="entry name" value="Ppantetheine_attach_site"/>
</dbReference>
<dbReference type="PANTHER" id="PTHR43775:SF51">
    <property type="entry name" value="INACTIVE PHENOLPHTHIOCEROL SYNTHESIS POLYKETIDE SYNTHASE TYPE I PKS1-RELATED"/>
    <property type="match status" value="1"/>
</dbReference>
<dbReference type="InterPro" id="IPR014031">
    <property type="entry name" value="Ketoacyl_synth_C"/>
</dbReference>
<feature type="compositionally biased region" description="Pro residues" evidence="10">
    <location>
        <begin position="3642"/>
        <end position="3659"/>
    </location>
</feature>
<dbReference type="SMART" id="SM00825">
    <property type="entry name" value="PKS_KS"/>
    <property type="match status" value="3"/>
</dbReference>
<dbReference type="SUPFAM" id="SSF47336">
    <property type="entry name" value="ACP-like"/>
    <property type="match status" value="3"/>
</dbReference>
<dbReference type="SUPFAM" id="SSF53901">
    <property type="entry name" value="Thiolase-like"/>
    <property type="match status" value="3"/>
</dbReference>
<dbReference type="InterPro" id="IPR015083">
    <property type="entry name" value="NorB/c/GfsB-D-like_docking"/>
</dbReference>
<feature type="region of interest" description="Disordered" evidence="10">
    <location>
        <begin position="5050"/>
        <end position="5071"/>
    </location>
</feature>
<dbReference type="InterPro" id="IPR041618">
    <property type="entry name" value="PKS_DE"/>
</dbReference>
<dbReference type="InterPro" id="IPR016039">
    <property type="entry name" value="Thiolase-like"/>
</dbReference>
<evidence type="ECO:0000313" key="15">
    <source>
        <dbReference type="Proteomes" id="UP001180556"/>
    </source>
</evidence>
<name>A0ABU2W6R4_9ACTN</name>
<dbReference type="Gene3D" id="3.40.366.10">
    <property type="entry name" value="Malonyl-Coenzyme A Acyl Carrier Protein, domain 2"/>
    <property type="match status" value="3"/>
</dbReference>
<dbReference type="Proteomes" id="UP001180556">
    <property type="component" value="Unassembled WGS sequence"/>
</dbReference>
<comment type="cofactor">
    <cofactor evidence="1">
        <name>pantetheine 4'-phosphate</name>
        <dbReference type="ChEBI" id="CHEBI:47942"/>
    </cofactor>
</comment>
<evidence type="ECO:0000256" key="7">
    <source>
        <dbReference type="ARBA" id="ARBA00023268"/>
    </source>
</evidence>
<dbReference type="InterPro" id="IPR055123">
    <property type="entry name" value="SpnB-like_Rossmann"/>
</dbReference>
<comment type="caution">
    <text evidence="14">The sequence shown here is derived from an EMBL/GenBank/DDBJ whole genome shotgun (WGS) entry which is preliminary data.</text>
</comment>
<evidence type="ECO:0000313" key="14">
    <source>
        <dbReference type="EMBL" id="MDT0493304.1"/>
    </source>
</evidence>
<dbReference type="InterPro" id="IPR020841">
    <property type="entry name" value="PKS_Beta-ketoAc_synthase_dom"/>
</dbReference>
<accession>A0ABU2W6R4</accession>
<dbReference type="Pfam" id="PF08659">
    <property type="entry name" value="KR"/>
    <property type="match status" value="3"/>
</dbReference>
<dbReference type="Pfam" id="PF02801">
    <property type="entry name" value="Ketoacyl-synt_C"/>
    <property type="match status" value="3"/>
</dbReference>
<keyword evidence="15" id="KW-1185">Reference proteome</keyword>
<keyword evidence="3" id="KW-0596">Phosphopantetheine</keyword>
<feature type="active site" description="Proton acceptor; for dehydratase activity" evidence="9">
    <location>
        <position position="4169"/>
    </location>
</feature>
<dbReference type="InterPro" id="IPR036291">
    <property type="entry name" value="NAD(P)-bd_dom_sf"/>
</dbReference>
<dbReference type="PROSITE" id="PS52019">
    <property type="entry name" value="PKS_MFAS_DH"/>
    <property type="match status" value="1"/>
</dbReference>
<dbReference type="CDD" id="cd00833">
    <property type="entry name" value="PKS"/>
    <property type="match status" value="3"/>
</dbReference>
<dbReference type="InterPro" id="IPR020806">
    <property type="entry name" value="PKS_PP-bd"/>
</dbReference>
<dbReference type="SUPFAM" id="SSF52151">
    <property type="entry name" value="FabD/lysophospholipase-like"/>
    <property type="match status" value="3"/>
</dbReference>
<evidence type="ECO:0000256" key="1">
    <source>
        <dbReference type="ARBA" id="ARBA00001957"/>
    </source>
</evidence>
<dbReference type="InterPro" id="IPR049552">
    <property type="entry name" value="PKS_DH_N"/>
</dbReference>
<reference evidence="15" key="1">
    <citation type="submission" date="2023-07" db="EMBL/GenBank/DDBJ databases">
        <title>30 novel species of actinomycetes from the DSMZ collection.</title>
        <authorList>
            <person name="Nouioui I."/>
        </authorList>
    </citation>
    <scope>NUCLEOTIDE SEQUENCE [LARGE SCALE GENOMIC DNA]</scope>
    <source>
        <strain evidence="15">DSM 40932</strain>
    </source>
</reference>
<feature type="active site" description="Proton donor; for dehydratase activity" evidence="9">
    <location>
        <position position="4348"/>
    </location>
</feature>
<dbReference type="EMBL" id="JAVRFG010000031">
    <property type="protein sequence ID" value="MDT0493304.1"/>
    <property type="molecule type" value="Genomic_DNA"/>
</dbReference>
<dbReference type="Pfam" id="PF21089">
    <property type="entry name" value="PKS_DH_N"/>
    <property type="match status" value="1"/>
</dbReference>
<organism evidence="14 15">
    <name type="scientific">Streptomyces stephensoniae</name>
    <dbReference type="NCBI Taxonomy" id="3375367"/>
    <lineage>
        <taxon>Bacteria</taxon>
        <taxon>Bacillati</taxon>
        <taxon>Actinomycetota</taxon>
        <taxon>Actinomycetes</taxon>
        <taxon>Kitasatosporales</taxon>
        <taxon>Streptomycetaceae</taxon>
        <taxon>Streptomyces</taxon>
    </lineage>
</organism>
<dbReference type="SMART" id="SM01294">
    <property type="entry name" value="PKS_PP_betabranch"/>
    <property type="match status" value="2"/>
</dbReference>
<dbReference type="InterPro" id="IPR009081">
    <property type="entry name" value="PP-bd_ACP"/>
</dbReference>
<evidence type="ECO:0000256" key="8">
    <source>
        <dbReference type="ARBA" id="ARBA00023315"/>
    </source>
</evidence>
<feature type="region of interest" description="Disordered" evidence="10">
    <location>
        <begin position="2531"/>
        <end position="2552"/>
    </location>
</feature>
<evidence type="ECO:0000256" key="9">
    <source>
        <dbReference type="PROSITE-ProRule" id="PRU01363"/>
    </source>
</evidence>
<dbReference type="InterPro" id="IPR001227">
    <property type="entry name" value="Ac_transferase_dom_sf"/>
</dbReference>
<dbReference type="Pfam" id="PF08990">
    <property type="entry name" value="Docking"/>
    <property type="match status" value="1"/>
</dbReference>
<dbReference type="SMART" id="SM00826">
    <property type="entry name" value="PKS_DH"/>
    <property type="match status" value="1"/>
</dbReference>
<dbReference type="Pfam" id="PF16197">
    <property type="entry name" value="KAsynt_C_assoc"/>
    <property type="match status" value="3"/>
</dbReference>
<dbReference type="Pfam" id="PF18369">
    <property type="entry name" value="PKS_DE"/>
    <property type="match status" value="2"/>
</dbReference>
<feature type="region of interest" description="C-terminal hotdog fold" evidence="9">
    <location>
        <begin position="4287"/>
        <end position="4425"/>
    </location>
</feature>
<dbReference type="InterPro" id="IPR042104">
    <property type="entry name" value="PKS_dehydratase_sf"/>
</dbReference>
<feature type="domain" description="Carrier" evidence="11">
    <location>
        <begin position="3105"/>
        <end position="3180"/>
    </location>
</feature>
<gene>
    <name evidence="14" type="ORF">RM717_22640</name>
</gene>
<keyword evidence="4" id="KW-0597">Phosphoprotein</keyword>
<dbReference type="InterPro" id="IPR013968">
    <property type="entry name" value="PKS_KR"/>
</dbReference>
<dbReference type="InterPro" id="IPR016036">
    <property type="entry name" value="Malonyl_transacylase_ACP-bd"/>
</dbReference>